<dbReference type="OrthoDB" id="419816at2"/>
<dbReference type="PANTHER" id="PTHR35586">
    <property type="entry name" value="SLL1691 PROTEIN"/>
    <property type="match status" value="1"/>
</dbReference>
<reference evidence="2 3" key="1">
    <citation type="submission" date="2016-04" db="EMBL/GenBank/DDBJ databases">
        <title>Draft Genome Assembly of the Bloom-forming Cyanobacterium Nodularia spumigena Strain CENA596 in Shrimp Production Ponds.</title>
        <authorList>
            <person name="Popin R.V."/>
            <person name="Rigonato J."/>
            <person name="Abreu V.A."/>
            <person name="Andreote A.P."/>
            <person name="Silveira S.B."/>
            <person name="Odebrecht C."/>
            <person name="Fiore M.F."/>
        </authorList>
    </citation>
    <scope>NUCLEOTIDE SEQUENCE [LARGE SCALE GENOMIC DNA]</scope>
    <source>
        <strain evidence="2 3">CENA596</strain>
    </source>
</reference>
<keyword evidence="2" id="KW-0282">Flagellum</keyword>
<evidence type="ECO:0000259" key="1">
    <source>
        <dbReference type="Pfam" id="PF14261"/>
    </source>
</evidence>
<organism evidence="2 3">
    <name type="scientific">Nodularia spumigena CENA596</name>
    <dbReference type="NCBI Taxonomy" id="1819295"/>
    <lineage>
        <taxon>Bacteria</taxon>
        <taxon>Bacillati</taxon>
        <taxon>Cyanobacteriota</taxon>
        <taxon>Cyanophyceae</taxon>
        <taxon>Nostocales</taxon>
        <taxon>Nodulariaceae</taxon>
        <taxon>Nodularia</taxon>
    </lineage>
</organism>
<evidence type="ECO:0000313" key="3">
    <source>
        <dbReference type="Proteomes" id="UP000076555"/>
    </source>
</evidence>
<proteinExistence type="predicted"/>
<gene>
    <name evidence="2" type="ORF">A2T98_16240</name>
</gene>
<dbReference type="GeneID" id="78017317"/>
<dbReference type="EMBL" id="LWAJ01000221">
    <property type="protein sequence ID" value="KZL48779.1"/>
    <property type="molecule type" value="Genomic_DNA"/>
</dbReference>
<feature type="domain" description="DUF4351" evidence="1">
    <location>
        <begin position="241"/>
        <end position="299"/>
    </location>
</feature>
<keyword evidence="2" id="KW-0969">Cilium</keyword>
<sequence length="308" mass="35930">MIDHDRLFKELLTTFFVEFLELFLPEVLTYLERDSIEFLDKEVFTDVTAGERYEADLIVKAKFLGQDSCFLIHVENQSSKQASFDKRMFRYFSRLYEKFDIPVYPIVLLSYDSPKTPETNVHQVAFPHKVILQFNYDVIQLNQLNWRDFLRQKNPVATALMAKMNIAPAERRQVKFECLRLLATLKLDPARMRLISGFIDTYLRLSPQEQELLQADIATIEPRQQEEVMEIVTSWMEEGIEQGKEQATLSLVMRLLPRRVGTLTPELEARVQQLSLTQLEDLSVALLDFSSVEDLTVWLEQIPVNTSN</sequence>
<dbReference type="RefSeq" id="WP_063873670.1">
    <property type="nucleotide sequence ID" value="NZ_CAWMRI010000221.1"/>
</dbReference>
<dbReference type="AlphaFoldDB" id="A0A166ISD5"/>
<comment type="caution">
    <text evidence="2">The sequence shown here is derived from an EMBL/GenBank/DDBJ whole genome shotgun (WGS) entry which is preliminary data.</text>
</comment>
<dbReference type="Proteomes" id="UP000076555">
    <property type="component" value="Unassembled WGS sequence"/>
</dbReference>
<dbReference type="PANTHER" id="PTHR35586:SF1">
    <property type="entry name" value="SLL1691 PROTEIN"/>
    <property type="match status" value="1"/>
</dbReference>
<keyword evidence="2" id="KW-0966">Cell projection</keyword>
<accession>A0A166ISD5</accession>
<dbReference type="Pfam" id="PF14261">
    <property type="entry name" value="DUF4351"/>
    <property type="match status" value="1"/>
</dbReference>
<name>A0A166ISD5_NODSP</name>
<protein>
    <submittedName>
        <fullName evidence="2">Flagellar assembly protein H</fullName>
    </submittedName>
</protein>
<dbReference type="InterPro" id="IPR025587">
    <property type="entry name" value="DUF4351"/>
</dbReference>
<evidence type="ECO:0000313" key="2">
    <source>
        <dbReference type="EMBL" id="KZL48779.1"/>
    </source>
</evidence>